<dbReference type="SUPFAM" id="SSF81606">
    <property type="entry name" value="PP2C-like"/>
    <property type="match status" value="1"/>
</dbReference>
<organism evidence="2 3">
    <name type="scientific">Bacillus arachidis</name>
    <dbReference type="NCBI Taxonomy" id="2819290"/>
    <lineage>
        <taxon>Bacteria</taxon>
        <taxon>Bacillati</taxon>
        <taxon>Bacillota</taxon>
        <taxon>Bacilli</taxon>
        <taxon>Bacillales</taxon>
        <taxon>Bacillaceae</taxon>
        <taxon>Bacillus</taxon>
    </lineage>
</organism>
<sequence length="288" mass="33472">MSMHTTNNTQYSWVGSDEMYLGEISVQQHGEIVLGRYGGNKSAGAKKNEDGAFVWSNGNWEFAMILDGHNSAESVALVVHTIKNEYENIKALLEEPVETVFRSVENHLLVLFQSNSFKQSCQQVKGETACLICIRKENYIWWFSIGDCLVYVFHEELHKLGQYMLNQRHFYEWIGHVNTFSLPVPCYSSGVRELRTGRNRIIMVTDGVLECGERRYENPFYLYKDMYENKPELTKCVQDVLEHVHHQLGRDSATIMSWDYDNRVYATYPSDQPEKIRSVNSVQQREEK</sequence>
<accession>A0ABS3NXK1</accession>
<dbReference type="InterPro" id="IPR001932">
    <property type="entry name" value="PPM-type_phosphatase-like_dom"/>
</dbReference>
<dbReference type="Proteomes" id="UP000677611">
    <property type="component" value="Unassembled WGS sequence"/>
</dbReference>
<dbReference type="Gene3D" id="3.60.40.10">
    <property type="entry name" value="PPM-type phosphatase domain"/>
    <property type="match status" value="1"/>
</dbReference>
<keyword evidence="3" id="KW-1185">Reference proteome</keyword>
<protein>
    <submittedName>
        <fullName evidence="2">Protein phosphatase 2C domain-containing protein</fullName>
    </submittedName>
</protein>
<dbReference type="Pfam" id="PF13672">
    <property type="entry name" value="PP2C_2"/>
    <property type="match status" value="1"/>
</dbReference>
<dbReference type="EMBL" id="JAGDQJ010000011">
    <property type="protein sequence ID" value="MBO1625595.1"/>
    <property type="molecule type" value="Genomic_DNA"/>
</dbReference>
<feature type="domain" description="PPM-type phosphatase" evidence="1">
    <location>
        <begin position="47"/>
        <end position="244"/>
    </location>
</feature>
<evidence type="ECO:0000313" key="3">
    <source>
        <dbReference type="Proteomes" id="UP000677611"/>
    </source>
</evidence>
<proteinExistence type="predicted"/>
<name>A0ABS3NXK1_9BACI</name>
<comment type="caution">
    <text evidence="2">The sequence shown here is derived from an EMBL/GenBank/DDBJ whole genome shotgun (WGS) entry which is preliminary data.</text>
</comment>
<gene>
    <name evidence="2" type="ORF">J4P90_10110</name>
</gene>
<evidence type="ECO:0000259" key="1">
    <source>
        <dbReference type="Pfam" id="PF13672"/>
    </source>
</evidence>
<dbReference type="InterPro" id="IPR036457">
    <property type="entry name" value="PPM-type-like_dom_sf"/>
</dbReference>
<reference evidence="2 3" key="1">
    <citation type="submission" date="2021-03" db="EMBL/GenBank/DDBJ databases">
        <title>Identification of novel Bacillus strains.</title>
        <authorList>
            <person name="Xiao Z."/>
            <person name="Li Y."/>
            <person name="Shen J."/>
        </authorList>
    </citation>
    <scope>NUCLEOTIDE SEQUENCE [LARGE SCALE GENOMIC DNA]</scope>
    <source>
        <strain evidence="2 3">SY8</strain>
    </source>
</reference>
<evidence type="ECO:0000313" key="2">
    <source>
        <dbReference type="EMBL" id="MBO1625595.1"/>
    </source>
</evidence>
<dbReference type="RefSeq" id="WP_208017521.1">
    <property type="nucleotide sequence ID" value="NZ_JAGDQJ010000011.1"/>
</dbReference>